<sequence length="217" mass="23432">MIGMALVAFDFDGTLCQSDMTVLLGREYDVAGEIRGLAEQGIRGDVDFTTSLRQRVSLLEGMPESKVDAAFNRCKLRNGAAEMLSDLRQSGLSVAIITGSFERGVEAALQRAGVEVDHIIANNLVVKNGALTGAVEGPLLDRQKDHALEELALAEGLDLGQTIAVGNGSQDLPMLRIAGTAIGFAPEPVVEEYCDVVMTSIRELQLYFEQHNLIKRE</sequence>
<dbReference type="SUPFAM" id="SSF56784">
    <property type="entry name" value="HAD-like"/>
    <property type="match status" value="1"/>
</dbReference>
<evidence type="ECO:0000256" key="3">
    <source>
        <dbReference type="ARBA" id="ARBA00009184"/>
    </source>
</evidence>
<comment type="pathway">
    <text evidence="2">Amino-acid biosynthesis; L-serine biosynthesis; L-serine from 3-phospho-D-glycerate: step 3/3.</text>
</comment>
<comment type="cofactor">
    <cofactor evidence="1">
        <name>Mg(2+)</name>
        <dbReference type="ChEBI" id="CHEBI:18420"/>
    </cofactor>
</comment>
<dbReference type="InterPro" id="IPR036412">
    <property type="entry name" value="HAD-like_sf"/>
</dbReference>
<keyword evidence="7 12" id="KW-0378">Hydrolase</keyword>
<dbReference type="PANTHER" id="PTHR43344:SF2">
    <property type="entry name" value="PHOSPHOSERINE PHOSPHATASE"/>
    <property type="match status" value="1"/>
</dbReference>
<dbReference type="GO" id="GO:0006564">
    <property type="term" value="P:L-serine biosynthetic process"/>
    <property type="evidence" value="ECO:0007669"/>
    <property type="project" value="UniProtKB-KW"/>
</dbReference>
<evidence type="ECO:0000256" key="1">
    <source>
        <dbReference type="ARBA" id="ARBA00001946"/>
    </source>
</evidence>
<dbReference type="EC" id="3.1.3.3" evidence="4"/>
<dbReference type="NCBIfam" id="TIGR01488">
    <property type="entry name" value="HAD-SF-IB"/>
    <property type="match status" value="1"/>
</dbReference>
<geneLocation type="plasmid" evidence="12 13">
    <name>pHM500</name>
</geneLocation>
<keyword evidence="12" id="KW-0614">Plasmid</keyword>
<dbReference type="GO" id="GO:0036424">
    <property type="term" value="F:L-phosphoserine phosphatase activity"/>
    <property type="evidence" value="ECO:0007669"/>
    <property type="project" value="InterPro"/>
</dbReference>
<proteinExistence type="inferred from homology"/>
<dbReference type="InterPro" id="IPR023214">
    <property type="entry name" value="HAD_sf"/>
</dbReference>
<evidence type="ECO:0000256" key="5">
    <source>
        <dbReference type="ARBA" id="ARBA00022605"/>
    </source>
</evidence>
<feature type="active site" description="Proton donor" evidence="11">
    <location>
        <position position="12"/>
    </location>
</feature>
<dbReference type="UniPathway" id="UPA00135">
    <property type="reaction ID" value="UER00198"/>
</dbReference>
<dbReference type="InterPro" id="IPR004469">
    <property type="entry name" value="PSP"/>
</dbReference>
<dbReference type="HOGENOM" id="CLU_036368_4_3_2"/>
<keyword evidence="6" id="KW-0479">Metal-binding</keyword>
<dbReference type="Pfam" id="PF12710">
    <property type="entry name" value="HAD"/>
    <property type="match status" value="1"/>
</dbReference>
<evidence type="ECO:0000256" key="6">
    <source>
        <dbReference type="ARBA" id="ARBA00022723"/>
    </source>
</evidence>
<comment type="similarity">
    <text evidence="3">Belongs to the HAD-like hydrolase superfamily. SerB family.</text>
</comment>
<reference evidence="12 13" key="1">
    <citation type="journal article" date="2012" name="J. Bacteriol.">
        <title>Complete genome sequence of the metabolically versatile halophilic archaeon Haloferax mediterranei, a poly(3-hydroxybutyrate-co-3-hydroxyvalerate) producer.</title>
        <authorList>
            <person name="Han J."/>
            <person name="Zhang F."/>
            <person name="Hou J."/>
            <person name="Liu X."/>
            <person name="Li M."/>
            <person name="Liu H."/>
            <person name="Cai L."/>
            <person name="Zhang B."/>
            <person name="Chen Y."/>
            <person name="Zhou J."/>
            <person name="Hu S."/>
            <person name="Xiang H."/>
        </authorList>
    </citation>
    <scope>NUCLEOTIDE SEQUENCE [LARGE SCALE GENOMIC DNA]</scope>
    <source>
        <strain evidence="13">ATCC 33500 / DSM 1411 / JCM 8866 / NBRC 14739 / NCIMB 2177 / R-4</strain>
        <plasmid evidence="13">pHM500</plasmid>
    </source>
</reference>
<dbReference type="PANTHER" id="PTHR43344">
    <property type="entry name" value="PHOSPHOSERINE PHOSPHATASE"/>
    <property type="match status" value="1"/>
</dbReference>
<gene>
    <name evidence="12" type="primary">serB</name>
    <name evidence="12" type="ordered locus">HFX_6017</name>
</gene>
<dbReference type="Proteomes" id="UP000006469">
    <property type="component" value="Plasmid pHM500"/>
</dbReference>
<dbReference type="GO" id="GO:0005737">
    <property type="term" value="C:cytoplasm"/>
    <property type="evidence" value="ECO:0007669"/>
    <property type="project" value="TreeGrafter"/>
</dbReference>
<dbReference type="NCBIfam" id="TIGR00338">
    <property type="entry name" value="serB"/>
    <property type="match status" value="1"/>
</dbReference>
<organism evidence="12 13">
    <name type="scientific">Haloferax mediterranei (strain ATCC 33500 / DSM 1411 / JCM 8866 / NBRC 14739 / NCIMB 2177 / R-4)</name>
    <name type="common">Halobacterium mediterranei</name>
    <dbReference type="NCBI Taxonomy" id="523841"/>
    <lineage>
        <taxon>Archaea</taxon>
        <taxon>Methanobacteriati</taxon>
        <taxon>Methanobacteriota</taxon>
        <taxon>Stenosarchaea group</taxon>
        <taxon>Halobacteria</taxon>
        <taxon>Halobacteriales</taxon>
        <taxon>Haloferacaceae</taxon>
        <taxon>Haloferax</taxon>
    </lineage>
</organism>
<dbReference type="InterPro" id="IPR050582">
    <property type="entry name" value="HAD-like_SerB"/>
</dbReference>
<accession>I3RA85</accession>
<dbReference type="GO" id="GO:0000287">
    <property type="term" value="F:magnesium ion binding"/>
    <property type="evidence" value="ECO:0007669"/>
    <property type="project" value="TreeGrafter"/>
</dbReference>
<name>I3RA85_HALMT</name>
<dbReference type="AlphaFoldDB" id="I3RA85"/>
<evidence type="ECO:0000313" key="12">
    <source>
        <dbReference type="EMBL" id="AFK21145.1"/>
    </source>
</evidence>
<keyword evidence="8" id="KW-0460">Magnesium</keyword>
<dbReference type="KEGG" id="hme:HFX_6017"/>
<evidence type="ECO:0000256" key="4">
    <source>
        <dbReference type="ARBA" id="ARBA00012640"/>
    </source>
</evidence>
<keyword evidence="9" id="KW-0718">Serine biosynthesis</keyword>
<evidence type="ECO:0000256" key="7">
    <source>
        <dbReference type="ARBA" id="ARBA00022801"/>
    </source>
</evidence>
<evidence type="ECO:0000256" key="10">
    <source>
        <dbReference type="ARBA" id="ARBA00031693"/>
    </source>
</evidence>
<evidence type="ECO:0000256" key="11">
    <source>
        <dbReference type="PIRSR" id="PIRSR604469-1"/>
    </source>
</evidence>
<dbReference type="EMBL" id="CP001871">
    <property type="protein sequence ID" value="AFK21145.1"/>
    <property type="molecule type" value="Genomic_DNA"/>
</dbReference>
<evidence type="ECO:0000256" key="9">
    <source>
        <dbReference type="ARBA" id="ARBA00023299"/>
    </source>
</evidence>
<keyword evidence="5" id="KW-0028">Amino-acid biosynthesis</keyword>
<feature type="active site" description="Nucleophile" evidence="11">
    <location>
        <position position="10"/>
    </location>
</feature>
<dbReference type="Gene3D" id="3.40.50.1000">
    <property type="entry name" value="HAD superfamily/HAD-like"/>
    <property type="match status" value="1"/>
</dbReference>
<evidence type="ECO:0000313" key="13">
    <source>
        <dbReference type="Proteomes" id="UP000006469"/>
    </source>
</evidence>
<protein>
    <recommendedName>
        <fullName evidence="4">phosphoserine phosphatase</fullName>
        <ecNumber evidence="4">3.1.3.3</ecNumber>
    </recommendedName>
    <alternativeName>
        <fullName evidence="10">O-phosphoserine phosphohydrolase</fullName>
    </alternativeName>
</protein>
<evidence type="ECO:0000256" key="8">
    <source>
        <dbReference type="ARBA" id="ARBA00022842"/>
    </source>
</evidence>
<evidence type="ECO:0000256" key="2">
    <source>
        <dbReference type="ARBA" id="ARBA00005135"/>
    </source>
</evidence>